<dbReference type="Gene3D" id="2.60.120.620">
    <property type="entry name" value="q2cbj1_9rhob like domain"/>
    <property type="match status" value="1"/>
</dbReference>
<feature type="compositionally biased region" description="Low complexity" evidence="1">
    <location>
        <begin position="17"/>
        <end position="26"/>
    </location>
</feature>
<dbReference type="PANTHER" id="PTHR20883">
    <property type="entry name" value="PHYTANOYL-COA DIOXYGENASE DOMAIN CONTAINING 1"/>
    <property type="match status" value="1"/>
</dbReference>
<keyword evidence="2" id="KW-0560">Oxidoreductase</keyword>
<name>A0A0S4QRS0_9ACTN</name>
<feature type="region of interest" description="Disordered" evidence="1">
    <location>
        <begin position="17"/>
        <end position="44"/>
    </location>
</feature>
<proteinExistence type="predicted"/>
<protein>
    <submittedName>
        <fullName evidence="2">Ectoine hydroxylase-related dioxygenase, phytanoyl-CoA dioxygenase (PhyH) family</fullName>
    </submittedName>
</protein>
<keyword evidence="2" id="KW-0223">Dioxygenase</keyword>
<evidence type="ECO:0000313" key="3">
    <source>
        <dbReference type="Proteomes" id="UP000198802"/>
    </source>
</evidence>
<dbReference type="InterPro" id="IPR008775">
    <property type="entry name" value="Phytyl_CoA_dOase-like"/>
</dbReference>
<accession>A0A0S4QRS0</accession>
<dbReference type="Pfam" id="PF05721">
    <property type="entry name" value="PhyH"/>
    <property type="match status" value="1"/>
</dbReference>
<dbReference type="GO" id="GO:0016706">
    <property type="term" value="F:2-oxoglutarate-dependent dioxygenase activity"/>
    <property type="evidence" value="ECO:0007669"/>
    <property type="project" value="UniProtKB-ARBA"/>
</dbReference>
<dbReference type="RefSeq" id="WP_193209739.1">
    <property type="nucleotide sequence ID" value="NZ_FAOZ01000015.1"/>
</dbReference>
<dbReference type="GO" id="GO:0005506">
    <property type="term" value="F:iron ion binding"/>
    <property type="evidence" value="ECO:0007669"/>
    <property type="project" value="UniProtKB-ARBA"/>
</dbReference>
<sequence length="325" mass="34851">MGSSVLTPFAEPGVFRAGAPGAAGAPGSTGGPGPAPTPAADRAADRAGVRAANLATNLDLDEIEAFYQQHGFVILRDLLGEKLIARMEQECEAAQAGVLTGDLSARYGSTQYLDDAAKAERFVNYVEHIQELASAVGEAAEDPVLTGVIRRLIGARIWLSGSEQTGVVYQDARPGRESGYTRIGWHSDWQAMPSLDVWPGLAITIHIDATSPANGFLRVVPGSHRWATPAPYRNVNGVTVPADARPTGGYTDTAPPFEMPLGFEKVPGEIAVYAERGDVLLHDGYLWHSAARATDDDTRRRHVRGSFFAGEQAAYRRQFIKNAAR</sequence>
<dbReference type="SUPFAM" id="SSF51197">
    <property type="entry name" value="Clavaminate synthase-like"/>
    <property type="match status" value="1"/>
</dbReference>
<reference evidence="3" key="1">
    <citation type="submission" date="2015-11" db="EMBL/GenBank/DDBJ databases">
        <authorList>
            <person name="Varghese N."/>
        </authorList>
    </citation>
    <scope>NUCLEOTIDE SEQUENCE [LARGE SCALE GENOMIC DNA]</scope>
    <source>
        <strain evidence="3">DSM 45899</strain>
    </source>
</reference>
<dbReference type="AlphaFoldDB" id="A0A0S4QRS0"/>
<evidence type="ECO:0000256" key="1">
    <source>
        <dbReference type="SAM" id="MobiDB-lite"/>
    </source>
</evidence>
<dbReference type="Proteomes" id="UP000198802">
    <property type="component" value="Unassembled WGS sequence"/>
</dbReference>
<dbReference type="PANTHER" id="PTHR20883:SF48">
    <property type="entry name" value="ECTOINE DIOXYGENASE"/>
    <property type="match status" value="1"/>
</dbReference>
<evidence type="ECO:0000313" key="2">
    <source>
        <dbReference type="EMBL" id="CUU57897.1"/>
    </source>
</evidence>
<gene>
    <name evidence="2" type="ORF">Ga0074812_11599</name>
</gene>
<dbReference type="EMBL" id="FAOZ01000015">
    <property type="protein sequence ID" value="CUU57897.1"/>
    <property type="molecule type" value="Genomic_DNA"/>
</dbReference>
<organism evidence="2 3">
    <name type="scientific">Parafrankia irregularis</name>
    <dbReference type="NCBI Taxonomy" id="795642"/>
    <lineage>
        <taxon>Bacteria</taxon>
        <taxon>Bacillati</taxon>
        <taxon>Actinomycetota</taxon>
        <taxon>Actinomycetes</taxon>
        <taxon>Frankiales</taxon>
        <taxon>Frankiaceae</taxon>
        <taxon>Parafrankia</taxon>
    </lineage>
</organism>
<keyword evidence="3" id="KW-1185">Reference proteome</keyword>